<dbReference type="GO" id="GO:0010181">
    <property type="term" value="F:FMN binding"/>
    <property type="evidence" value="ECO:0007669"/>
    <property type="project" value="InterPro"/>
</dbReference>
<protein>
    <submittedName>
        <fullName evidence="2">Flavodoxin</fullName>
    </submittedName>
</protein>
<dbReference type="InterPro" id="IPR001226">
    <property type="entry name" value="Flavodoxin_CS"/>
</dbReference>
<dbReference type="Proteomes" id="UP000095558">
    <property type="component" value="Unassembled WGS sequence"/>
</dbReference>
<dbReference type="GO" id="GO:0009055">
    <property type="term" value="F:electron transfer activity"/>
    <property type="evidence" value="ECO:0007669"/>
    <property type="project" value="InterPro"/>
</dbReference>
<dbReference type="InterPro" id="IPR026816">
    <property type="entry name" value="Flavodoxin_dom"/>
</dbReference>
<dbReference type="RefSeq" id="WP_207642523.1">
    <property type="nucleotide sequence ID" value="NZ_CYZV01000010.1"/>
</dbReference>
<evidence type="ECO:0000259" key="1">
    <source>
        <dbReference type="Pfam" id="PF12724"/>
    </source>
</evidence>
<dbReference type="PROSITE" id="PS00201">
    <property type="entry name" value="FLAVODOXIN"/>
    <property type="match status" value="1"/>
</dbReference>
<dbReference type="SUPFAM" id="SSF52218">
    <property type="entry name" value="Flavoproteins"/>
    <property type="match status" value="1"/>
</dbReference>
<dbReference type="AlphaFoldDB" id="A0A174BEN7"/>
<dbReference type="GO" id="GO:0070819">
    <property type="term" value="F:menaquinone-dependent protoporphyrinogen oxidase activity"/>
    <property type="evidence" value="ECO:0007669"/>
    <property type="project" value="TreeGrafter"/>
</dbReference>
<dbReference type="EMBL" id="CYZV01000010">
    <property type="protein sequence ID" value="CUN99462.1"/>
    <property type="molecule type" value="Genomic_DNA"/>
</dbReference>
<dbReference type="InterPro" id="IPR052200">
    <property type="entry name" value="Protoporphyrinogen_IX_DH"/>
</dbReference>
<dbReference type="GO" id="GO:0006783">
    <property type="term" value="P:heme biosynthetic process"/>
    <property type="evidence" value="ECO:0007669"/>
    <property type="project" value="TreeGrafter"/>
</dbReference>
<dbReference type="PANTHER" id="PTHR38030">
    <property type="entry name" value="PROTOPORPHYRINOGEN IX DEHYDROGENASE [MENAQUINONE]"/>
    <property type="match status" value="1"/>
</dbReference>
<organism evidence="2 3">
    <name type="scientific">Clostridium disporicum</name>
    <dbReference type="NCBI Taxonomy" id="84024"/>
    <lineage>
        <taxon>Bacteria</taxon>
        <taxon>Bacillati</taxon>
        <taxon>Bacillota</taxon>
        <taxon>Clostridia</taxon>
        <taxon>Eubacteriales</taxon>
        <taxon>Clostridiaceae</taxon>
        <taxon>Clostridium</taxon>
    </lineage>
</organism>
<dbReference type="Gene3D" id="3.40.50.360">
    <property type="match status" value="1"/>
</dbReference>
<feature type="domain" description="Flavodoxin" evidence="1">
    <location>
        <begin position="5"/>
        <end position="140"/>
    </location>
</feature>
<evidence type="ECO:0000313" key="2">
    <source>
        <dbReference type="EMBL" id="CUN99462.1"/>
    </source>
</evidence>
<name>A0A174BEN7_9CLOT</name>
<reference evidence="2 3" key="1">
    <citation type="submission" date="2015-09" db="EMBL/GenBank/DDBJ databases">
        <authorList>
            <consortium name="Pathogen Informatics"/>
        </authorList>
    </citation>
    <scope>NUCLEOTIDE SEQUENCE [LARGE SCALE GENOMIC DNA]</scope>
    <source>
        <strain evidence="2 3">2789STDY5834855</strain>
    </source>
</reference>
<dbReference type="Pfam" id="PF12724">
    <property type="entry name" value="Flavodoxin_5"/>
    <property type="match status" value="1"/>
</dbReference>
<dbReference type="InterPro" id="IPR029039">
    <property type="entry name" value="Flavoprotein-like_sf"/>
</dbReference>
<sequence length="178" mass="20363">MMNSIVIYGSHYGTTQQYAEELAKRINLKCLNFKEVTEINDYDEIIYLGGLYAGGILGMEKTFKKINNPNNKKIIIITVGLADPKDDENIKSIKSNISKQLSPEIFEKAKIFNLRGGIDYSKLNFLHKSMMKLLYTKIKKIPEDERTADVKGLIETYNKSVSFVDLNTLTDIIDYLKH</sequence>
<gene>
    <name evidence="2" type="ORF">ERS852470_01196</name>
</gene>
<accession>A0A174BEN7</accession>
<dbReference type="PANTHER" id="PTHR38030:SF2">
    <property type="entry name" value="PROTOPORPHYRINOGEN IX DEHYDROGENASE [QUINONE]"/>
    <property type="match status" value="1"/>
</dbReference>
<evidence type="ECO:0000313" key="3">
    <source>
        <dbReference type="Proteomes" id="UP000095558"/>
    </source>
</evidence>
<proteinExistence type="predicted"/>